<gene>
    <name evidence="1" type="ORF">BDR25DRAFT_371294</name>
</gene>
<keyword evidence="2" id="KW-1185">Reference proteome</keyword>
<evidence type="ECO:0000313" key="2">
    <source>
        <dbReference type="Proteomes" id="UP000799755"/>
    </source>
</evidence>
<organism evidence="1 2">
    <name type="scientific">Lindgomyces ingoldianus</name>
    <dbReference type="NCBI Taxonomy" id="673940"/>
    <lineage>
        <taxon>Eukaryota</taxon>
        <taxon>Fungi</taxon>
        <taxon>Dikarya</taxon>
        <taxon>Ascomycota</taxon>
        <taxon>Pezizomycotina</taxon>
        <taxon>Dothideomycetes</taxon>
        <taxon>Pleosporomycetidae</taxon>
        <taxon>Pleosporales</taxon>
        <taxon>Lindgomycetaceae</taxon>
        <taxon>Lindgomyces</taxon>
    </lineage>
</organism>
<name>A0ACB6RDD0_9PLEO</name>
<reference evidence="1" key="1">
    <citation type="journal article" date="2020" name="Stud. Mycol.">
        <title>101 Dothideomycetes genomes: a test case for predicting lifestyles and emergence of pathogens.</title>
        <authorList>
            <person name="Haridas S."/>
            <person name="Albert R."/>
            <person name="Binder M."/>
            <person name="Bloem J."/>
            <person name="Labutti K."/>
            <person name="Salamov A."/>
            <person name="Andreopoulos B."/>
            <person name="Baker S."/>
            <person name="Barry K."/>
            <person name="Bills G."/>
            <person name="Bluhm B."/>
            <person name="Cannon C."/>
            <person name="Castanera R."/>
            <person name="Culley D."/>
            <person name="Daum C."/>
            <person name="Ezra D."/>
            <person name="Gonzalez J."/>
            <person name="Henrissat B."/>
            <person name="Kuo A."/>
            <person name="Liang C."/>
            <person name="Lipzen A."/>
            <person name="Lutzoni F."/>
            <person name="Magnuson J."/>
            <person name="Mondo S."/>
            <person name="Nolan M."/>
            <person name="Ohm R."/>
            <person name="Pangilinan J."/>
            <person name="Park H.-J."/>
            <person name="Ramirez L."/>
            <person name="Alfaro M."/>
            <person name="Sun H."/>
            <person name="Tritt A."/>
            <person name="Yoshinaga Y."/>
            <person name="Zwiers L.-H."/>
            <person name="Turgeon B."/>
            <person name="Goodwin S."/>
            <person name="Spatafora J."/>
            <person name="Crous P."/>
            <person name="Grigoriev I."/>
        </authorList>
    </citation>
    <scope>NUCLEOTIDE SEQUENCE</scope>
    <source>
        <strain evidence="1">ATCC 200398</strain>
    </source>
</reference>
<accession>A0ACB6RDD0</accession>
<evidence type="ECO:0000313" key="1">
    <source>
        <dbReference type="EMBL" id="KAF2477254.1"/>
    </source>
</evidence>
<sequence>MADGKVFTGALSNGHKSRSPFSIGQPVEAAVTSVLPTRSETGDRLPGSQRIKCPRIIVKLRRFVRAQGTDCEAVGAKSDKLTNDLPIFDTVELFAVSDQAEFNGHSVFTLPQGVRSGKAVRKLVVYCPKGSHAKGSDRDLTHAAACSENRPSDWRKYDGFEKAQESGSIIAYRARCLILLPWRASSTFDLAREFGTRGLETSSEGSVKVQFRTLTYSGLVGSDQKSKIRRKDIQKLGSKPLFGRSSAGEGGAHRAHGGNIWPLRREVKGADMEWGSICAATCQACMPISAIGCRGQVSTVVASVGLRADTYPQLPVNERTELIVEGHDDNGICPGRSKAPGEDNASTLKGSWNLNAAFNAPRWAFGSALRTAVRVLAKLQSAKSHTRRVEMRSIRVSSCWKGKKHVCHVRGEGYGGRLVGFRAQWPPAQQPSPQDAGGARELSWGTLQTRRVMRREGTVSVPRLIKRRFYPSWHPARCLAAQTCSSTKRAPPSGHRQQSVEPGVSCACVLKCCSLPPSKQRPSLAHVERPAPSRPPPNDGKAPEPPVVGWSLRTGVAWDSSFTAARPPPFRDWGGL</sequence>
<proteinExistence type="predicted"/>
<comment type="caution">
    <text evidence="1">The sequence shown here is derived from an EMBL/GenBank/DDBJ whole genome shotgun (WGS) entry which is preliminary data.</text>
</comment>
<protein>
    <submittedName>
        <fullName evidence="1">Uncharacterized protein</fullName>
    </submittedName>
</protein>
<dbReference type="Proteomes" id="UP000799755">
    <property type="component" value="Unassembled WGS sequence"/>
</dbReference>
<dbReference type="EMBL" id="MU003493">
    <property type="protein sequence ID" value="KAF2477254.1"/>
    <property type="molecule type" value="Genomic_DNA"/>
</dbReference>